<dbReference type="CDD" id="cd02966">
    <property type="entry name" value="TlpA_like_family"/>
    <property type="match status" value="1"/>
</dbReference>
<dbReference type="InterPro" id="IPR013766">
    <property type="entry name" value="Thioredoxin_domain"/>
</dbReference>
<dbReference type="InterPro" id="IPR050553">
    <property type="entry name" value="Thioredoxin_ResA/DsbE_sf"/>
</dbReference>
<dbReference type="PROSITE" id="PS51352">
    <property type="entry name" value="THIOREDOXIN_2"/>
    <property type="match status" value="1"/>
</dbReference>
<dbReference type="Pfam" id="PF08534">
    <property type="entry name" value="Redoxin"/>
    <property type="match status" value="1"/>
</dbReference>
<dbReference type="RefSeq" id="WP_075494697.1">
    <property type="nucleotide sequence ID" value="NZ_CP053844.1"/>
</dbReference>
<dbReference type="SUPFAM" id="SSF52833">
    <property type="entry name" value="Thioredoxin-like"/>
    <property type="match status" value="1"/>
</dbReference>
<protein>
    <submittedName>
        <fullName evidence="2">Thiredoxin</fullName>
    </submittedName>
</protein>
<evidence type="ECO:0000313" key="3">
    <source>
        <dbReference type="Proteomes" id="UP000069632"/>
    </source>
</evidence>
<dbReference type="InterPro" id="IPR013740">
    <property type="entry name" value="Redoxin"/>
</dbReference>
<dbReference type="EMBL" id="FIZP01000003">
    <property type="protein sequence ID" value="CZE47670.1"/>
    <property type="molecule type" value="Genomic_DNA"/>
</dbReference>
<accession>A0A128EIY9</accession>
<keyword evidence="3" id="KW-1185">Reference proteome</keyword>
<evidence type="ECO:0000259" key="1">
    <source>
        <dbReference type="PROSITE" id="PS51352"/>
    </source>
</evidence>
<reference evidence="2 3" key="1">
    <citation type="submission" date="2016-02" db="EMBL/GenBank/DDBJ databases">
        <authorList>
            <consortium name="Pathogen Informatics"/>
        </authorList>
    </citation>
    <scope>NUCLEOTIDE SEQUENCE [LARGE SCALE GENOMIC DNA]</scope>
    <source>
        <strain evidence="2 3">RC20</strain>
    </source>
</reference>
<sequence>MKLKYILIPVLLLFFAGCGDKDDKKSDSDTNLTQTSEAVLTQNTNAPFTLNFADGGVMSIEKTESGLNIADNSTATLFVFFATWCPPCLAEIPSLNNLQEKYKDELKVVGVLMEDKNLDEINSFITDKKIKYQISIGSSNDTFAKTLGGIVGIPYMVLYYPDGKYARHYFGVIAQEMLDKDIQKVL</sequence>
<dbReference type="PANTHER" id="PTHR42852:SF13">
    <property type="entry name" value="PROTEIN DIPZ"/>
    <property type="match status" value="1"/>
</dbReference>
<evidence type="ECO:0000313" key="2">
    <source>
        <dbReference type="EMBL" id="CZE47670.1"/>
    </source>
</evidence>
<dbReference type="Gene3D" id="3.40.30.10">
    <property type="entry name" value="Glutaredoxin"/>
    <property type="match status" value="1"/>
</dbReference>
<dbReference type="AlphaFoldDB" id="A0A128EIY9"/>
<organism evidence="2 3">
    <name type="scientific">Campylobacter geochelonis</name>
    <dbReference type="NCBI Taxonomy" id="1780362"/>
    <lineage>
        <taxon>Bacteria</taxon>
        <taxon>Pseudomonadati</taxon>
        <taxon>Campylobacterota</taxon>
        <taxon>Epsilonproteobacteria</taxon>
        <taxon>Campylobacterales</taxon>
        <taxon>Campylobacteraceae</taxon>
        <taxon>Campylobacter</taxon>
    </lineage>
</organism>
<dbReference type="OrthoDB" id="9813820at2"/>
<proteinExistence type="predicted"/>
<dbReference type="InterPro" id="IPR036249">
    <property type="entry name" value="Thioredoxin-like_sf"/>
</dbReference>
<dbReference type="GO" id="GO:0016491">
    <property type="term" value="F:oxidoreductase activity"/>
    <property type="evidence" value="ECO:0007669"/>
    <property type="project" value="InterPro"/>
</dbReference>
<feature type="domain" description="Thioredoxin" evidence="1">
    <location>
        <begin position="39"/>
        <end position="186"/>
    </location>
</feature>
<dbReference type="Proteomes" id="UP000069632">
    <property type="component" value="Unassembled WGS sequence"/>
</dbReference>
<dbReference type="PANTHER" id="PTHR42852">
    <property type="entry name" value="THIOL:DISULFIDE INTERCHANGE PROTEIN DSBE"/>
    <property type="match status" value="1"/>
</dbReference>
<dbReference type="PROSITE" id="PS51257">
    <property type="entry name" value="PROKAR_LIPOPROTEIN"/>
    <property type="match status" value="1"/>
</dbReference>
<gene>
    <name evidence="2" type="primary">tlpA</name>
    <name evidence="2" type="ORF">ERS672216_01010</name>
</gene>
<name>A0A128EIY9_9BACT</name>